<feature type="transmembrane region" description="Helical" evidence="1">
    <location>
        <begin position="87"/>
        <end position="108"/>
    </location>
</feature>
<name>A0A9W8DRH5_9FUNG</name>
<dbReference type="NCBIfam" id="NF008740">
    <property type="entry name" value="PRK11770.1-2"/>
    <property type="match status" value="1"/>
</dbReference>
<dbReference type="PIRSF" id="PIRSF028777">
    <property type="entry name" value="UCP028777"/>
    <property type="match status" value="1"/>
</dbReference>
<feature type="domain" description="Inner membrane component" evidence="2">
    <location>
        <begin position="8"/>
        <end position="58"/>
    </location>
</feature>
<reference evidence="3" key="1">
    <citation type="submission" date="2022-07" db="EMBL/GenBank/DDBJ databases">
        <title>Phylogenomic reconstructions and comparative analyses of Kickxellomycotina fungi.</title>
        <authorList>
            <person name="Reynolds N.K."/>
            <person name="Stajich J.E."/>
            <person name="Barry K."/>
            <person name="Grigoriev I.V."/>
            <person name="Crous P."/>
            <person name="Smith M.E."/>
        </authorList>
    </citation>
    <scope>NUCLEOTIDE SEQUENCE</scope>
    <source>
        <strain evidence="3">RSA 861</strain>
    </source>
</reference>
<dbReference type="InterPro" id="IPR031308">
    <property type="entry name" value="UCP028777"/>
</dbReference>
<evidence type="ECO:0000313" key="4">
    <source>
        <dbReference type="Proteomes" id="UP001150569"/>
    </source>
</evidence>
<dbReference type="InterPro" id="IPR052937">
    <property type="entry name" value="Inner_membrane_protein"/>
</dbReference>
<dbReference type="Proteomes" id="UP001150569">
    <property type="component" value="Unassembled WGS sequence"/>
</dbReference>
<keyword evidence="4" id="KW-1185">Reference proteome</keyword>
<feature type="transmembrane region" description="Helical" evidence="1">
    <location>
        <begin position="62"/>
        <end position="81"/>
    </location>
</feature>
<protein>
    <recommendedName>
        <fullName evidence="2">Inner membrane component domain-containing protein</fullName>
    </recommendedName>
</protein>
<dbReference type="Pfam" id="PF03733">
    <property type="entry name" value="YccF"/>
    <property type="match status" value="2"/>
</dbReference>
<keyword evidence="1" id="KW-0472">Membrane</keyword>
<proteinExistence type="predicted"/>
<accession>A0A9W8DRH5</accession>
<evidence type="ECO:0000259" key="2">
    <source>
        <dbReference type="Pfam" id="PF03733"/>
    </source>
</evidence>
<dbReference type="PANTHER" id="PTHR42903">
    <property type="entry name" value="INNER MEMBRANE PROTEIN YCCF"/>
    <property type="match status" value="1"/>
</dbReference>
<gene>
    <name evidence="3" type="ORF">IWQ60_008714</name>
</gene>
<dbReference type="PANTHER" id="PTHR42903:SF1">
    <property type="entry name" value="INNER MEMBRANE PROTEIN YCCF"/>
    <property type="match status" value="1"/>
</dbReference>
<dbReference type="EMBL" id="JANBPT010000670">
    <property type="protein sequence ID" value="KAJ1914719.1"/>
    <property type="molecule type" value="Genomic_DNA"/>
</dbReference>
<sequence length="138" mass="15515">MCLCLNLLGNVLWMVLGGWVVFLYYVLGGAILCLTIIGIPFGYQCFKMALVGLWPFGKTVHWNPELSTCLTTVFNLVWLVLFGWELFLLHLILMLVFAVTIIGIPFAVQQWKLAKVSLWPFGTSIVEDGESVRAFCPV</sequence>
<dbReference type="AlphaFoldDB" id="A0A9W8DRH5"/>
<feature type="domain" description="Inner membrane component" evidence="2">
    <location>
        <begin position="73"/>
        <end position="122"/>
    </location>
</feature>
<dbReference type="InterPro" id="IPR005185">
    <property type="entry name" value="YccF"/>
</dbReference>
<evidence type="ECO:0000256" key="1">
    <source>
        <dbReference type="SAM" id="Phobius"/>
    </source>
</evidence>
<dbReference type="OrthoDB" id="16982at2759"/>
<comment type="caution">
    <text evidence="3">The sequence shown here is derived from an EMBL/GenBank/DDBJ whole genome shotgun (WGS) entry which is preliminary data.</text>
</comment>
<dbReference type="GO" id="GO:0005886">
    <property type="term" value="C:plasma membrane"/>
    <property type="evidence" value="ECO:0007669"/>
    <property type="project" value="TreeGrafter"/>
</dbReference>
<keyword evidence="1" id="KW-0812">Transmembrane</keyword>
<evidence type="ECO:0000313" key="3">
    <source>
        <dbReference type="EMBL" id="KAJ1914719.1"/>
    </source>
</evidence>
<keyword evidence="1" id="KW-1133">Transmembrane helix</keyword>
<feature type="transmembrane region" description="Helical" evidence="1">
    <location>
        <begin position="12"/>
        <end position="41"/>
    </location>
</feature>
<organism evidence="3 4">
    <name type="scientific">Tieghemiomyces parasiticus</name>
    <dbReference type="NCBI Taxonomy" id="78921"/>
    <lineage>
        <taxon>Eukaryota</taxon>
        <taxon>Fungi</taxon>
        <taxon>Fungi incertae sedis</taxon>
        <taxon>Zoopagomycota</taxon>
        <taxon>Kickxellomycotina</taxon>
        <taxon>Dimargaritomycetes</taxon>
        <taxon>Dimargaritales</taxon>
        <taxon>Dimargaritaceae</taxon>
        <taxon>Tieghemiomyces</taxon>
    </lineage>
</organism>